<evidence type="ECO:0008006" key="6">
    <source>
        <dbReference type="Google" id="ProtNLM"/>
    </source>
</evidence>
<dbReference type="Proteomes" id="UP000009131">
    <property type="component" value="Unassembled WGS sequence"/>
</dbReference>
<comment type="subcellular location">
    <subcellularLocation>
        <location evidence="1">Cytoplasm</location>
    </subcellularLocation>
</comment>
<comment type="caution">
    <text evidence="4">The sequence shown here is derived from an EMBL/GenBank/DDBJ whole genome shotgun (WGS) entry which is preliminary data.</text>
</comment>
<evidence type="ECO:0000256" key="2">
    <source>
        <dbReference type="ARBA" id="ARBA00022490"/>
    </source>
</evidence>
<gene>
    <name evidence="4" type="primary">Mo02999</name>
    <name evidence="4" type="ORF">E5Q_02999</name>
</gene>
<dbReference type="FunFam" id="3.90.190.10:FF:000035">
    <property type="entry name" value="Tyrosine phosphatase, putative"/>
    <property type="match status" value="1"/>
</dbReference>
<dbReference type="OrthoDB" id="6375174at2759"/>
<dbReference type="InterPro" id="IPR029021">
    <property type="entry name" value="Prot-tyrosine_phosphatase-like"/>
</dbReference>
<dbReference type="GO" id="GO:0016791">
    <property type="term" value="F:phosphatase activity"/>
    <property type="evidence" value="ECO:0007669"/>
    <property type="project" value="TreeGrafter"/>
</dbReference>
<name>G7E0H3_MIXOS</name>
<dbReference type="eggNOG" id="KOG1572">
    <property type="taxonomic scope" value="Eukaryota"/>
</dbReference>
<proteinExistence type="predicted"/>
<dbReference type="InterPro" id="IPR004861">
    <property type="entry name" value="Siw14-like"/>
</dbReference>
<reference evidence="4 5" key="2">
    <citation type="journal article" date="2012" name="Open Biol.">
        <title>Characteristics of nucleosomes and linker DNA regions on the genome of the basidiomycete Mixia osmundae revealed by mono- and dinucleosome mapping.</title>
        <authorList>
            <person name="Nishida H."/>
            <person name="Kondo S."/>
            <person name="Matsumoto T."/>
            <person name="Suzuki Y."/>
            <person name="Yoshikawa H."/>
            <person name="Taylor T.D."/>
            <person name="Sugiyama J."/>
        </authorList>
    </citation>
    <scope>NUCLEOTIDE SEQUENCE [LARGE SCALE GENOMIC DNA]</scope>
    <source>
        <strain evidence="5">CBS 9802 / IAM 14324 / JCM 22182 / KY 12970</strain>
    </source>
</reference>
<dbReference type="SUPFAM" id="SSF52799">
    <property type="entry name" value="(Phosphotyrosine protein) phosphatases II"/>
    <property type="match status" value="1"/>
</dbReference>
<evidence type="ECO:0000256" key="1">
    <source>
        <dbReference type="ARBA" id="ARBA00004496"/>
    </source>
</evidence>
<keyword evidence="3" id="KW-0378">Hydrolase</keyword>
<dbReference type="HOGENOM" id="CLU_047845_5_3_1"/>
<dbReference type="PANTHER" id="PTHR31126:SF18">
    <property type="entry name" value="PROTEIN-TYROSINE-PHOSPHATASE"/>
    <property type="match status" value="1"/>
</dbReference>
<dbReference type="PANTHER" id="PTHR31126">
    <property type="entry name" value="TYROSINE-PROTEIN PHOSPHATASE"/>
    <property type="match status" value="1"/>
</dbReference>
<reference evidence="4 5" key="1">
    <citation type="journal article" date="2011" name="J. Gen. Appl. Microbiol.">
        <title>Draft genome sequencing of the enigmatic basidiomycete Mixia osmundae.</title>
        <authorList>
            <person name="Nishida H."/>
            <person name="Nagatsuka Y."/>
            <person name="Sugiyama J."/>
        </authorList>
    </citation>
    <scope>NUCLEOTIDE SEQUENCE [LARGE SCALE GENOMIC DNA]</scope>
    <source>
        <strain evidence="5">CBS 9802 / IAM 14324 / JCM 22182 / KY 12970</strain>
    </source>
</reference>
<dbReference type="InParanoid" id="G7E0H3"/>
<dbReference type="Gene3D" id="3.90.190.10">
    <property type="entry name" value="Protein tyrosine phosphatase superfamily"/>
    <property type="match status" value="1"/>
</dbReference>
<accession>G7E0H3</accession>
<dbReference type="STRING" id="764103.G7E0H3"/>
<evidence type="ECO:0000256" key="3">
    <source>
        <dbReference type="ARBA" id="ARBA00022801"/>
    </source>
</evidence>
<evidence type="ECO:0000313" key="5">
    <source>
        <dbReference type="Proteomes" id="UP000009131"/>
    </source>
</evidence>
<dbReference type="EMBL" id="BABT02000078">
    <property type="protein sequence ID" value="GAA96333.1"/>
    <property type="molecule type" value="Genomic_DNA"/>
</dbReference>
<dbReference type="OMA" id="GMATWKP"/>
<organism evidence="4 5">
    <name type="scientific">Mixia osmundae (strain CBS 9802 / IAM 14324 / JCM 22182 / KY 12970)</name>
    <dbReference type="NCBI Taxonomy" id="764103"/>
    <lineage>
        <taxon>Eukaryota</taxon>
        <taxon>Fungi</taxon>
        <taxon>Dikarya</taxon>
        <taxon>Basidiomycota</taxon>
        <taxon>Pucciniomycotina</taxon>
        <taxon>Mixiomycetes</taxon>
        <taxon>Mixiales</taxon>
        <taxon>Mixiaceae</taxon>
        <taxon>Mixia</taxon>
    </lineage>
</organism>
<protein>
    <recommendedName>
        <fullName evidence="6">Tyrosine-protein phosphatase domain-containing protein</fullName>
    </recommendedName>
</protein>
<dbReference type="AlphaFoldDB" id="G7E0H3"/>
<evidence type="ECO:0000313" key="4">
    <source>
        <dbReference type="EMBL" id="GAA96333.1"/>
    </source>
</evidence>
<dbReference type="RefSeq" id="XP_014566927.1">
    <property type="nucleotide sequence ID" value="XM_014711441.1"/>
</dbReference>
<dbReference type="GO" id="GO:0005737">
    <property type="term" value="C:cytoplasm"/>
    <property type="evidence" value="ECO:0007669"/>
    <property type="project" value="UniProtKB-SubCell"/>
</dbReference>
<sequence length="182" mass="20402">MALAVPVHFQEVHTDLYRSSAILPAHLNFIRTLKLKTLVILSPEQTSKPLCTFCEQEQVEIVSLGLQSILPGLGGVTLGQTASWRPFSDELMKDAIELALDRDRYPIMLMDSSGIHVTGVMFAILRKLEHWSFSAAIAEYISFAASKARFQAEQYVELFDTSLIAIPQNPPQWYADMEDSLT</sequence>
<dbReference type="Pfam" id="PF03162">
    <property type="entry name" value="Y_phosphatase2"/>
    <property type="match status" value="1"/>
</dbReference>
<keyword evidence="2" id="KW-0963">Cytoplasm</keyword>
<keyword evidence="5" id="KW-1185">Reference proteome</keyword>
<dbReference type="CDD" id="cd14501">
    <property type="entry name" value="PFA-DSP"/>
    <property type="match status" value="1"/>
</dbReference>